<dbReference type="RefSeq" id="WP_404630003.1">
    <property type="nucleotide sequence ID" value="NZ_JADIKM010000001.1"/>
</dbReference>
<gene>
    <name evidence="1" type="ORF">ISP17_02820</name>
</gene>
<dbReference type="EMBL" id="JADIKM010000001">
    <property type="protein sequence ID" value="MFK2902882.1"/>
    <property type="molecule type" value="Genomic_DNA"/>
</dbReference>
<name>A0ABW8JP38_9GAMM</name>
<keyword evidence="2" id="KW-1185">Reference proteome</keyword>
<evidence type="ECO:0000313" key="2">
    <source>
        <dbReference type="Proteomes" id="UP001620460"/>
    </source>
</evidence>
<protein>
    <submittedName>
        <fullName evidence="1">Uncharacterized protein</fullName>
    </submittedName>
</protein>
<reference evidence="1 2" key="1">
    <citation type="submission" date="2020-10" db="EMBL/GenBank/DDBJ databases">
        <title>Phylogeny of dyella-like bacteria.</title>
        <authorList>
            <person name="Fu J."/>
        </authorList>
    </citation>
    <scope>NUCLEOTIDE SEQUENCE [LARGE SCALE GENOMIC DNA]</scope>
    <source>
        <strain evidence="1 2">Gsoil3046</strain>
    </source>
</reference>
<dbReference type="Proteomes" id="UP001620460">
    <property type="component" value="Unassembled WGS sequence"/>
</dbReference>
<evidence type="ECO:0000313" key="1">
    <source>
        <dbReference type="EMBL" id="MFK2902882.1"/>
    </source>
</evidence>
<organism evidence="1 2">
    <name type="scientific">Dyella ginsengisoli</name>
    <dbReference type="NCBI Taxonomy" id="363848"/>
    <lineage>
        <taxon>Bacteria</taxon>
        <taxon>Pseudomonadati</taxon>
        <taxon>Pseudomonadota</taxon>
        <taxon>Gammaproteobacteria</taxon>
        <taxon>Lysobacterales</taxon>
        <taxon>Rhodanobacteraceae</taxon>
        <taxon>Dyella</taxon>
    </lineage>
</organism>
<sequence>MDRHLLELIIPEHLKSEKYALTEAEQDVNPYSRRFIFGKEYAKARNDRLSFFGPNGATLLRAILSDLPTERSKAIFPGIFDLGNHDNVALNDITYSRLTDELKDQHGWLLDPEEAFENIKRMVVDTTGNTFEFYVKQDKLKALKVLKLLLVLVRQREPRLIDFLTKEPPEKVSLEIRDAFPITKNEQNTYLLSDLKSYLTIEMDEARTHEIDAFFYHFIRRCGATQRSLEAQITTDFSASHETEGALDLFTASLKEFVPRAPKREAPLDEALYVYLCRYECVHFFKEIERIIATTTPRAQVAPVPHEIQAFRTKLAARFKAPEGGTIAEFAIKLRQFPDFFQDYMADILPITQKTIGFPVESQSYCNAIGPAHELLRLRLFFSLTPSGDINEDKPFTLLLGISAICAVLHQRHVERTKYDIYWPGRKTQGSSLMTPLEEGLHLHERRTDWAVPEAILQIWDLRLQWMHDSLVGATAINSRKVSLRLALSNMLLACTASSDIGHVVDELQRFNDHIEACLHRVYEASSTSRL</sequence>
<comment type="caution">
    <text evidence="1">The sequence shown here is derived from an EMBL/GenBank/DDBJ whole genome shotgun (WGS) entry which is preliminary data.</text>
</comment>
<accession>A0ABW8JP38</accession>
<proteinExistence type="predicted"/>